<keyword evidence="3" id="KW-0732">Signal</keyword>
<comment type="caution">
    <text evidence="7">The sequence shown here is derived from an EMBL/GenBank/DDBJ whole genome shotgun (WGS) entry which is preliminary data.</text>
</comment>
<reference evidence="7" key="1">
    <citation type="journal article" date="2012" name="PLoS ONE">
        <title>Gene sets for utilization of primary and secondary nutrition supplies in the distal gut of endangered iberian lynx.</title>
        <authorList>
            <person name="Alcaide M."/>
            <person name="Messina E."/>
            <person name="Richter M."/>
            <person name="Bargiela R."/>
            <person name="Peplies J."/>
            <person name="Huws S.A."/>
            <person name="Newbold C.J."/>
            <person name="Golyshin P.N."/>
            <person name="Simon M.A."/>
            <person name="Lopez G."/>
            <person name="Yakimov M.M."/>
            <person name="Ferrer M."/>
        </authorList>
    </citation>
    <scope>NUCLEOTIDE SEQUENCE</scope>
</reference>
<dbReference type="PANTHER" id="PTHR12815:SF47">
    <property type="entry name" value="TRANSLOCATION AND ASSEMBLY MODULE SUBUNIT TAMA"/>
    <property type="match status" value="1"/>
</dbReference>
<evidence type="ECO:0000256" key="4">
    <source>
        <dbReference type="ARBA" id="ARBA00023136"/>
    </source>
</evidence>
<proteinExistence type="predicted"/>
<evidence type="ECO:0000256" key="5">
    <source>
        <dbReference type="ARBA" id="ARBA00023237"/>
    </source>
</evidence>
<protein>
    <submittedName>
        <fullName evidence="7">Outer membrane protein, family</fullName>
    </submittedName>
</protein>
<keyword evidence="2" id="KW-0812">Transmembrane</keyword>
<evidence type="ECO:0000256" key="1">
    <source>
        <dbReference type="ARBA" id="ARBA00004370"/>
    </source>
</evidence>
<evidence type="ECO:0000259" key="6">
    <source>
        <dbReference type="Pfam" id="PF01103"/>
    </source>
</evidence>
<dbReference type="InterPro" id="IPR039910">
    <property type="entry name" value="D15-like"/>
</dbReference>
<keyword evidence="5" id="KW-0998">Cell outer membrane</keyword>
<organism evidence="7">
    <name type="scientific">gut metagenome</name>
    <dbReference type="NCBI Taxonomy" id="749906"/>
    <lineage>
        <taxon>unclassified sequences</taxon>
        <taxon>metagenomes</taxon>
        <taxon>organismal metagenomes</taxon>
    </lineage>
</organism>
<evidence type="ECO:0000256" key="2">
    <source>
        <dbReference type="ARBA" id="ARBA00022692"/>
    </source>
</evidence>
<dbReference type="Gene3D" id="2.40.160.50">
    <property type="entry name" value="membrane protein fhac: a member of the omp85/tpsb transporter family"/>
    <property type="match status" value="1"/>
</dbReference>
<comment type="subcellular location">
    <subcellularLocation>
        <location evidence="1">Membrane</location>
    </subcellularLocation>
</comment>
<gene>
    <name evidence="7" type="ORF">EVA_04594</name>
</gene>
<dbReference type="AlphaFoldDB" id="J9H1J4"/>
<name>J9H1J4_9ZZZZ</name>
<evidence type="ECO:0000313" key="7">
    <source>
        <dbReference type="EMBL" id="EJX07295.1"/>
    </source>
</evidence>
<dbReference type="GO" id="GO:0019867">
    <property type="term" value="C:outer membrane"/>
    <property type="evidence" value="ECO:0007669"/>
    <property type="project" value="InterPro"/>
</dbReference>
<keyword evidence="4" id="KW-0472">Membrane</keyword>
<feature type="domain" description="Bacterial surface antigen (D15)" evidence="6">
    <location>
        <begin position="156"/>
        <end position="371"/>
    </location>
</feature>
<dbReference type="PANTHER" id="PTHR12815">
    <property type="entry name" value="SORTING AND ASSEMBLY MACHINERY SAMM50 PROTEIN FAMILY MEMBER"/>
    <property type="match status" value="1"/>
</dbReference>
<dbReference type="Pfam" id="PF01103">
    <property type="entry name" value="Omp85"/>
    <property type="match status" value="1"/>
</dbReference>
<accession>J9H1J4</accession>
<sequence>MTLTYNHRNFLGGAENFAIKLRGAYEAITGLEGYSNANYVEYSVETTLKFPTFIFPWLTEHARQYLKSSSELTLMYDSQNRPEFHRRILTGNWGYRWNANKKPKIQHRFDLIGINYIFMPWISKTFKEEYLEGDDPRYGMLRSSYENLLIMRMGYNFTYNSLRNTNNTGLLQTNGYQFKINLETAGNLLGAISKITGGKKDNNNQYNLFNIAYSQYAKFDFDFAKSFLINERNSIAMHMAFGIAIPYGNSTIIPYEKRYFSGGANSVRGWSVRGLGPGSYICKDGKIDFINQTGNLKLDLSLEYRTQLFSKFHGAFFIDAGNIWNTRNYPDQPGGQFKFNKFYKQIAVAYGLGLRLNLDYFILRLDGGMKAIDPSHEKGKLHYPLLHPNFDRDFTLHFAVGLPF</sequence>
<evidence type="ECO:0000256" key="3">
    <source>
        <dbReference type="ARBA" id="ARBA00022729"/>
    </source>
</evidence>
<dbReference type="EMBL" id="AMCI01000914">
    <property type="protein sequence ID" value="EJX07295.1"/>
    <property type="molecule type" value="Genomic_DNA"/>
</dbReference>
<dbReference type="InterPro" id="IPR000184">
    <property type="entry name" value="Bac_surfAg_D15"/>
</dbReference>